<reference evidence="2 3" key="1">
    <citation type="journal article" date="2014" name="BMC Genomics">
        <title>Comparative genome sequencing reveals chemotype-specific gene clusters in the toxigenic black mold Stachybotrys.</title>
        <authorList>
            <person name="Semeiks J."/>
            <person name="Borek D."/>
            <person name="Otwinowski Z."/>
            <person name="Grishin N.V."/>
        </authorList>
    </citation>
    <scope>NUCLEOTIDE SEQUENCE [LARGE SCALE GENOMIC DNA]</scope>
    <source>
        <strain evidence="2 3">IBT 40285</strain>
    </source>
</reference>
<sequence length="363" mass="41139">MKSFKAFLLAVLSIGTPVATQFITDRFEVDVNSNRLGGCGYIGRDRLNRMLRDCVTLADYGMLAIDDFSNMQRPEARRLVSSFFKAGSIAQRNEVRERYRRVRDWILDGGPIDNGRLNQRPVLTCHHDWEETRLMSDVAQDMNGNDIVDENNRVMRIRDIDEYRRTQAGVAANQRPPVPVSNIFPYWSSLYNFYSFDIAYGVSPADGYCTPEEHEGRTFLFVRGIITLCPQAVRASSRTDSGWTYQELHARAVTTISVNDVQGNGRPPAGSDTLYVIEPSAAVLFHEIFHLVLGNGNGETSPPNYPREVYQVSRMMRIGHEDAVCNPETFTKVATAYDYTRNSNRVDGELIEWFMGFATRGDT</sequence>
<evidence type="ECO:0000313" key="3">
    <source>
        <dbReference type="Proteomes" id="UP000028524"/>
    </source>
</evidence>
<evidence type="ECO:0000256" key="1">
    <source>
        <dbReference type="SAM" id="SignalP"/>
    </source>
</evidence>
<evidence type="ECO:0008006" key="4">
    <source>
        <dbReference type="Google" id="ProtNLM"/>
    </source>
</evidence>
<accession>A0A084QYG8</accession>
<organism evidence="2 3">
    <name type="scientific">Stachybotrys chlorohalonatus (strain IBT 40285)</name>
    <dbReference type="NCBI Taxonomy" id="1283841"/>
    <lineage>
        <taxon>Eukaryota</taxon>
        <taxon>Fungi</taxon>
        <taxon>Dikarya</taxon>
        <taxon>Ascomycota</taxon>
        <taxon>Pezizomycotina</taxon>
        <taxon>Sordariomycetes</taxon>
        <taxon>Hypocreomycetidae</taxon>
        <taxon>Hypocreales</taxon>
        <taxon>Stachybotryaceae</taxon>
        <taxon>Stachybotrys</taxon>
    </lineage>
</organism>
<dbReference type="GO" id="GO:0008237">
    <property type="term" value="F:metallopeptidase activity"/>
    <property type="evidence" value="ECO:0007669"/>
    <property type="project" value="InterPro"/>
</dbReference>
<proteinExistence type="predicted"/>
<feature type="signal peptide" evidence="1">
    <location>
        <begin position="1"/>
        <end position="20"/>
    </location>
</feature>
<dbReference type="OrthoDB" id="4259138at2759"/>
<feature type="chain" id="PRO_5001779801" description="Lysine-specific metallo-endopeptidase domain-containing protein" evidence="1">
    <location>
        <begin position="21"/>
        <end position="363"/>
    </location>
</feature>
<dbReference type="Gene3D" id="3.40.390.10">
    <property type="entry name" value="Collagenase (Catalytic Domain)"/>
    <property type="match status" value="1"/>
</dbReference>
<dbReference type="OMA" id="MRIGHED"/>
<gene>
    <name evidence="2" type="ORF">S40285_10688</name>
</gene>
<dbReference type="HOGENOM" id="CLU_064758_0_0_1"/>
<keyword evidence="3" id="KW-1185">Reference proteome</keyword>
<evidence type="ECO:0000313" key="2">
    <source>
        <dbReference type="EMBL" id="KFA69003.1"/>
    </source>
</evidence>
<dbReference type="EMBL" id="KL659635">
    <property type="protein sequence ID" value="KFA69003.1"/>
    <property type="molecule type" value="Genomic_DNA"/>
</dbReference>
<dbReference type="InParanoid" id="A0A084QYG8"/>
<name>A0A084QYG8_STAC4</name>
<protein>
    <recommendedName>
        <fullName evidence="4">Lysine-specific metallo-endopeptidase domain-containing protein</fullName>
    </recommendedName>
</protein>
<dbReference type="InterPro" id="IPR024079">
    <property type="entry name" value="MetalloPept_cat_dom_sf"/>
</dbReference>
<dbReference type="AlphaFoldDB" id="A0A084QYG8"/>
<dbReference type="Proteomes" id="UP000028524">
    <property type="component" value="Unassembled WGS sequence"/>
</dbReference>
<keyword evidence="1" id="KW-0732">Signal</keyword>